<dbReference type="eggNOG" id="KOG1721">
    <property type="taxonomic scope" value="Eukaryota"/>
</dbReference>
<reference evidence="15 16" key="1">
    <citation type="journal article" date="2011" name="Nature">
        <title>Genome sequencing reveals insights into physiology and longevity of the naked mole rat.</title>
        <authorList>
            <person name="Kim E.B."/>
            <person name="Fang X."/>
            <person name="Fushan A.A."/>
            <person name="Huang Z."/>
            <person name="Lobanov A.V."/>
            <person name="Han L."/>
            <person name="Marino S.M."/>
            <person name="Sun X."/>
            <person name="Turanov A.A."/>
            <person name="Yang P."/>
            <person name="Yim S.H."/>
            <person name="Zhao X."/>
            <person name="Kasaikina M.V."/>
            <person name="Stoletzki N."/>
            <person name="Peng C."/>
            <person name="Polak P."/>
            <person name="Xiong Z."/>
            <person name="Kiezun A."/>
            <person name="Zhu Y."/>
            <person name="Chen Y."/>
            <person name="Kryukov G.V."/>
            <person name="Zhang Q."/>
            <person name="Peshkin L."/>
            <person name="Yang L."/>
            <person name="Bronson R.T."/>
            <person name="Buffenstein R."/>
            <person name="Wang B."/>
            <person name="Han C."/>
            <person name="Li Q."/>
            <person name="Chen L."/>
            <person name="Zhao W."/>
            <person name="Sunyaev S.R."/>
            <person name="Park T.J."/>
            <person name="Zhang G."/>
            <person name="Wang J."/>
            <person name="Gladyshev V.N."/>
        </authorList>
    </citation>
    <scope>NUCLEOTIDE SEQUENCE [LARGE SCALE GENOMIC DNA]</scope>
</reference>
<keyword evidence="9" id="KW-0238">DNA-binding</keyword>
<dbReference type="GO" id="GO:0008270">
    <property type="term" value="F:zinc ion binding"/>
    <property type="evidence" value="ECO:0007669"/>
    <property type="project" value="UniProtKB-KW"/>
</dbReference>
<comment type="similarity">
    <text evidence="3">Belongs to the krueppel C2H2-type zinc-finger protein family.</text>
</comment>
<name>G5C8H4_HETGA</name>
<keyword evidence="4" id="KW-0479">Metal-binding</keyword>
<feature type="domain" description="C2H2-type" evidence="14">
    <location>
        <begin position="548"/>
        <end position="575"/>
    </location>
</feature>
<dbReference type="SMART" id="SM00355">
    <property type="entry name" value="ZnF_C2H2"/>
    <property type="match status" value="13"/>
</dbReference>
<dbReference type="FunFam" id="3.30.160.60:FF:000896">
    <property type="entry name" value="Zinc finger protein 805"/>
    <property type="match status" value="1"/>
</dbReference>
<dbReference type="FunFam" id="3.30.160.60:FF:000275">
    <property type="entry name" value="zinc finger protein 90 homolog"/>
    <property type="match status" value="1"/>
</dbReference>
<comment type="subcellular location">
    <subcellularLocation>
        <location evidence="2">Nucleus</location>
    </subcellularLocation>
</comment>
<protein>
    <submittedName>
        <fullName evidence="15">Zinc finger protein 264</fullName>
    </submittedName>
</protein>
<dbReference type="AlphaFoldDB" id="G5C8H4"/>
<feature type="domain" description="C2H2-type" evidence="14">
    <location>
        <begin position="492"/>
        <end position="519"/>
    </location>
</feature>
<feature type="region of interest" description="Disordered" evidence="13">
    <location>
        <begin position="259"/>
        <end position="354"/>
    </location>
</feature>
<evidence type="ECO:0000256" key="4">
    <source>
        <dbReference type="ARBA" id="ARBA00022723"/>
    </source>
</evidence>
<feature type="domain" description="C2H2-type" evidence="14">
    <location>
        <begin position="688"/>
        <end position="715"/>
    </location>
</feature>
<feature type="domain" description="C2H2-type" evidence="14">
    <location>
        <begin position="520"/>
        <end position="547"/>
    </location>
</feature>
<feature type="region of interest" description="Disordered" evidence="13">
    <location>
        <begin position="55"/>
        <end position="76"/>
    </location>
</feature>
<dbReference type="Gene3D" id="3.30.160.60">
    <property type="entry name" value="Classic Zinc Finger"/>
    <property type="match status" value="13"/>
</dbReference>
<evidence type="ECO:0000259" key="14">
    <source>
        <dbReference type="PROSITE" id="PS50157"/>
    </source>
</evidence>
<feature type="region of interest" description="Disordered" evidence="13">
    <location>
        <begin position="773"/>
        <end position="799"/>
    </location>
</feature>
<dbReference type="Pfam" id="PF00096">
    <property type="entry name" value="zf-C2H2"/>
    <property type="match status" value="11"/>
</dbReference>
<evidence type="ECO:0000313" key="16">
    <source>
        <dbReference type="Proteomes" id="UP000006813"/>
    </source>
</evidence>
<evidence type="ECO:0000256" key="3">
    <source>
        <dbReference type="ARBA" id="ARBA00006991"/>
    </source>
</evidence>
<evidence type="ECO:0000256" key="13">
    <source>
        <dbReference type="SAM" id="MobiDB-lite"/>
    </source>
</evidence>
<dbReference type="FunFam" id="3.30.160.60:FF:002343">
    <property type="entry name" value="Zinc finger protein 33A"/>
    <property type="match status" value="1"/>
</dbReference>
<dbReference type="PANTHER" id="PTHR24384">
    <property type="entry name" value="FINGER PUTATIVE TRANSCRIPTION FACTOR FAMILY-RELATED"/>
    <property type="match status" value="1"/>
</dbReference>
<evidence type="ECO:0000256" key="8">
    <source>
        <dbReference type="ARBA" id="ARBA00023015"/>
    </source>
</evidence>
<dbReference type="SUPFAM" id="SSF57667">
    <property type="entry name" value="beta-beta-alpha zinc fingers"/>
    <property type="match status" value="7"/>
</dbReference>
<dbReference type="PANTHER" id="PTHR24384:SF15">
    <property type="entry name" value="ZINC FINGER PROTEIN 460"/>
    <property type="match status" value="1"/>
</dbReference>
<feature type="region of interest" description="Disordered" evidence="13">
    <location>
        <begin position="729"/>
        <end position="757"/>
    </location>
</feature>
<feature type="domain" description="C2H2-type" evidence="14">
    <location>
        <begin position="380"/>
        <end position="407"/>
    </location>
</feature>
<evidence type="ECO:0000256" key="12">
    <source>
        <dbReference type="PROSITE-ProRule" id="PRU00042"/>
    </source>
</evidence>
<dbReference type="InterPro" id="IPR050752">
    <property type="entry name" value="C2H2-ZF_domain"/>
</dbReference>
<dbReference type="FunFam" id="3.30.160.60:FF:000136">
    <property type="entry name" value="GLI family zinc finger 4"/>
    <property type="match status" value="1"/>
</dbReference>
<feature type="domain" description="C2H2-type" evidence="14">
    <location>
        <begin position="464"/>
        <end position="491"/>
    </location>
</feature>
<dbReference type="FunFam" id="3.30.160.60:FF:000352">
    <property type="entry name" value="zinc finger protein 3 homolog"/>
    <property type="match status" value="1"/>
</dbReference>
<organism evidence="15 16">
    <name type="scientific">Heterocephalus glaber</name>
    <name type="common">Naked mole rat</name>
    <dbReference type="NCBI Taxonomy" id="10181"/>
    <lineage>
        <taxon>Eukaryota</taxon>
        <taxon>Metazoa</taxon>
        <taxon>Chordata</taxon>
        <taxon>Craniata</taxon>
        <taxon>Vertebrata</taxon>
        <taxon>Euteleostomi</taxon>
        <taxon>Mammalia</taxon>
        <taxon>Eutheria</taxon>
        <taxon>Euarchontoglires</taxon>
        <taxon>Glires</taxon>
        <taxon>Rodentia</taxon>
        <taxon>Hystricomorpha</taxon>
        <taxon>Bathyergidae</taxon>
        <taxon>Heterocephalus</taxon>
    </lineage>
</organism>
<dbReference type="FunFam" id="3.30.160.60:FF:000099">
    <property type="entry name" value="Zinc finger protein 79"/>
    <property type="match status" value="1"/>
</dbReference>
<evidence type="ECO:0000256" key="7">
    <source>
        <dbReference type="ARBA" id="ARBA00022833"/>
    </source>
</evidence>
<evidence type="ECO:0000256" key="2">
    <source>
        <dbReference type="ARBA" id="ARBA00004123"/>
    </source>
</evidence>
<dbReference type="InterPro" id="IPR036236">
    <property type="entry name" value="Znf_C2H2_sf"/>
</dbReference>
<feature type="compositionally biased region" description="Basic and acidic residues" evidence="13">
    <location>
        <begin position="782"/>
        <end position="799"/>
    </location>
</feature>
<feature type="domain" description="C2H2-type" evidence="14">
    <location>
        <begin position="604"/>
        <end position="631"/>
    </location>
</feature>
<accession>G5C8H4</accession>
<dbReference type="FunFam" id="3.30.160.60:FF:000016">
    <property type="entry name" value="zinc finger protein 37 homolog"/>
    <property type="match status" value="1"/>
</dbReference>
<feature type="domain" description="C2H2-type" evidence="14">
    <location>
        <begin position="436"/>
        <end position="463"/>
    </location>
</feature>
<feature type="domain" description="C2H2-type" evidence="14">
    <location>
        <begin position="660"/>
        <end position="687"/>
    </location>
</feature>
<feature type="domain" description="C2H2-type" evidence="14">
    <location>
        <begin position="632"/>
        <end position="659"/>
    </location>
</feature>
<dbReference type="FunFam" id="3.30.160.60:FF:000087">
    <property type="entry name" value="Zinc finger protein 354B"/>
    <property type="match status" value="1"/>
</dbReference>
<evidence type="ECO:0000313" key="15">
    <source>
        <dbReference type="EMBL" id="EHB17835.1"/>
    </source>
</evidence>
<evidence type="ECO:0000256" key="1">
    <source>
        <dbReference type="ARBA" id="ARBA00003767"/>
    </source>
</evidence>
<dbReference type="GO" id="GO:0000981">
    <property type="term" value="F:DNA-binding transcription factor activity, RNA polymerase II-specific"/>
    <property type="evidence" value="ECO:0007669"/>
    <property type="project" value="TreeGrafter"/>
</dbReference>
<sequence length="799" mass="89209">MWTPPSPQVLTGQPRIPRGTGRKRRLKAQPSGFSHLSHFYEVGISIQTRPVLLGSSRTRERPRAARGRGCEPGTENYSTQEALLRVPMTSGHMTVQEGGASGRFPTNAICFGPEVPGCLVRALWGRGPSRAPRGYRAGEEASKLRSTLVRPEPPVRRLFPAASGPVRHFRAGRRPGGGQFGDPEGGSRGPGWRRLRCSTTRGHRKTVNGPFCGFPGESPGRWGRQPGPVIIHSCDVTGESFALSVFTGCPVPTPELIQQREHRQQPWTARLGCAQSTQPDDSRKTKATEPTTPEPALCEGAGLQGHLSHEASRASPWVRALDQGRPPDRQEGRLRALREKLPRRASAGPGGLGTEDRVRLRAVQEQVPAGDTVLGEENAFRCGECGKVFNKKHLLAGHEKIHSGVKPYECTECGKTFIKSTHLLQHQMIHTGERPYECLECGKAFNRKSYLTQHQRIHSGEKPYTCGECGKAFTHRSNFVLHSRRHSREKSFVCTECGQVFRHRGGFLRHYVVHSGENPFECFECGQVFKHRSYLLWHQQTHTGKKPYECSECGKVFLESAALIHHYVIHTGEKPFECPECGKAFNHRAYLKRHQRIHTGEKPYVCGECGKAFTHCSTFILHRRTHTGEKPFECKECGKAFSNRKDLIRHFSIHTGEKPYECTDCGKAFNRMSGLTRHKRIHSGEKPFECVECGKTFCWSTNLIRHAVIHTGEKPYVCGECGKAFSRSSSLSQHQRMHSGRNPARMSKEGRPFPSAHPSVTFQELLMGKDFMNATPEGNLAPEERASSAPEHSHQRAAL</sequence>
<dbReference type="FunFam" id="3.30.160.60:FF:001868">
    <property type="entry name" value="Zinc finger protein 264"/>
    <property type="match status" value="1"/>
</dbReference>
<dbReference type="FunFam" id="3.30.160.60:FF:000005">
    <property type="entry name" value="Zinc finger protein 14 homolog"/>
    <property type="match status" value="1"/>
</dbReference>
<feature type="domain" description="C2H2-type" evidence="14">
    <location>
        <begin position="576"/>
        <end position="603"/>
    </location>
</feature>
<keyword evidence="6 12" id="KW-0863">Zinc-finger</keyword>
<dbReference type="PROSITE" id="PS00028">
    <property type="entry name" value="ZINC_FINGER_C2H2_1"/>
    <property type="match status" value="13"/>
</dbReference>
<gene>
    <name evidence="15" type="ORF">GW7_13140</name>
</gene>
<keyword evidence="8" id="KW-0805">Transcription regulation</keyword>
<evidence type="ECO:0000256" key="9">
    <source>
        <dbReference type="ARBA" id="ARBA00023125"/>
    </source>
</evidence>
<keyword evidence="7" id="KW-0862">Zinc</keyword>
<feature type="domain" description="C2H2-type" evidence="14">
    <location>
        <begin position="408"/>
        <end position="435"/>
    </location>
</feature>
<keyword evidence="10" id="KW-0804">Transcription</keyword>
<feature type="region of interest" description="Disordered" evidence="13">
    <location>
        <begin position="1"/>
        <end position="23"/>
    </location>
</feature>
<dbReference type="FunFam" id="3.30.160.60:FF:002254">
    <property type="entry name" value="Zinc finger protein 540"/>
    <property type="match status" value="1"/>
</dbReference>
<evidence type="ECO:0000256" key="5">
    <source>
        <dbReference type="ARBA" id="ARBA00022737"/>
    </source>
</evidence>
<feature type="compositionally biased region" description="Gly residues" evidence="13">
    <location>
        <begin position="174"/>
        <end position="189"/>
    </location>
</feature>
<proteinExistence type="inferred from homology"/>
<dbReference type="InterPro" id="IPR013087">
    <property type="entry name" value="Znf_C2H2_type"/>
</dbReference>
<evidence type="ECO:0000256" key="10">
    <source>
        <dbReference type="ARBA" id="ARBA00023163"/>
    </source>
</evidence>
<evidence type="ECO:0000256" key="6">
    <source>
        <dbReference type="ARBA" id="ARBA00022771"/>
    </source>
</evidence>
<dbReference type="Proteomes" id="UP000006813">
    <property type="component" value="Unassembled WGS sequence"/>
</dbReference>
<dbReference type="InParanoid" id="G5C8H4"/>
<dbReference type="PROSITE" id="PS50157">
    <property type="entry name" value="ZINC_FINGER_C2H2_2"/>
    <property type="match status" value="13"/>
</dbReference>
<evidence type="ECO:0000256" key="11">
    <source>
        <dbReference type="ARBA" id="ARBA00023242"/>
    </source>
</evidence>
<dbReference type="GO" id="GO:0005634">
    <property type="term" value="C:nucleus"/>
    <property type="evidence" value="ECO:0007669"/>
    <property type="project" value="UniProtKB-SubCell"/>
</dbReference>
<dbReference type="GO" id="GO:0000978">
    <property type="term" value="F:RNA polymerase II cis-regulatory region sequence-specific DNA binding"/>
    <property type="evidence" value="ECO:0007669"/>
    <property type="project" value="TreeGrafter"/>
</dbReference>
<feature type="region of interest" description="Disordered" evidence="13">
    <location>
        <begin position="167"/>
        <end position="194"/>
    </location>
</feature>
<keyword evidence="5" id="KW-0677">Repeat</keyword>
<comment type="function">
    <text evidence="1">May be involved in transcriptional regulation.</text>
</comment>
<dbReference type="FunFam" id="3.30.160.60:FF:000561">
    <property type="entry name" value="Zinc finger protein 30 homolog"/>
    <property type="match status" value="1"/>
</dbReference>
<feature type="compositionally biased region" description="Basic and acidic residues" evidence="13">
    <location>
        <begin position="325"/>
        <end position="342"/>
    </location>
</feature>
<feature type="domain" description="C2H2-type" evidence="14">
    <location>
        <begin position="716"/>
        <end position="743"/>
    </location>
</feature>
<dbReference type="EMBL" id="JH173815">
    <property type="protein sequence ID" value="EHB17835.1"/>
    <property type="molecule type" value="Genomic_DNA"/>
</dbReference>
<keyword evidence="11" id="KW-0539">Nucleus</keyword>